<comment type="caution">
    <text evidence="1">The sequence shown here is derived from an EMBL/GenBank/DDBJ whole genome shotgun (WGS) entry which is preliminary data.</text>
</comment>
<evidence type="ECO:0000313" key="1">
    <source>
        <dbReference type="EMBL" id="TNN65429.1"/>
    </source>
</evidence>
<evidence type="ECO:0000313" key="2">
    <source>
        <dbReference type="Proteomes" id="UP000314294"/>
    </source>
</evidence>
<dbReference type="EMBL" id="SRLO01000235">
    <property type="protein sequence ID" value="TNN65429.1"/>
    <property type="molecule type" value="Genomic_DNA"/>
</dbReference>
<gene>
    <name evidence="1" type="ORF">EYF80_024370</name>
</gene>
<name>A0A4Z2HHQ0_9TELE</name>
<keyword evidence="2" id="KW-1185">Reference proteome</keyword>
<proteinExistence type="predicted"/>
<dbReference type="Proteomes" id="UP000314294">
    <property type="component" value="Unassembled WGS sequence"/>
</dbReference>
<protein>
    <submittedName>
        <fullName evidence="1">Uncharacterized protein</fullName>
    </submittedName>
</protein>
<reference evidence="1 2" key="1">
    <citation type="submission" date="2019-03" db="EMBL/GenBank/DDBJ databases">
        <title>First draft genome of Liparis tanakae, snailfish: a comprehensive survey of snailfish specific genes.</title>
        <authorList>
            <person name="Kim W."/>
            <person name="Song I."/>
            <person name="Jeong J.-H."/>
            <person name="Kim D."/>
            <person name="Kim S."/>
            <person name="Ryu S."/>
            <person name="Song J.Y."/>
            <person name="Lee S.K."/>
        </authorList>
    </citation>
    <scope>NUCLEOTIDE SEQUENCE [LARGE SCALE GENOMIC DNA]</scope>
    <source>
        <tissue evidence="1">Muscle</tissue>
    </source>
</reference>
<accession>A0A4Z2HHQ0</accession>
<sequence>MPYDPAEAAGQYKAHLFTQLAISNPGHLRAREASGPVALRVHCHHSAQPTHSGLHRMRAYSVMRDSGGTSATPMDRAN</sequence>
<organism evidence="1 2">
    <name type="scientific">Liparis tanakae</name>
    <name type="common">Tanaka's snailfish</name>
    <dbReference type="NCBI Taxonomy" id="230148"/>
    <lineage>
        <taxon>Eukaryota</taxon>
        <taxon>Metazoa</taxon>
        <taxon>Chordata</taxon>
        <taxon>Craniata</taxon>
        <taxon>Vertebrata</taxon>
        <taxon>Euteleostomi</taxon>
        <taxon>Actinopterygii</taxon>
        <taxon>Neopterygii</taxon>
        <taxon>Teleostei</taxon>
        <taxon>Neoteleostei</taxon>
        <taxon>Acanthomorphata</taxon>
        <taxon>Eupercaria</taxon>
        <taxon>Perciformes</taxon>
        <taxon>Cottioidei</taxon>
        <taxon>Cottales</taxon>
        <taxon>Liparidae</taxon>
        <taxon>Liparis</taxon>
    </lineage>
</organism>
<dbReference type="AlphaFoldDB" id="A0A4Z2HHQ0"/>